<geneLocation type="plasmid" evidence="1">
    <name>pTC</name>
</geneLocation>
<reference evidence="1" key="1">
    <citation type="submission" date="2004-01" db="EMBL/GenBank/DDBJ databases">
        <title>Plasmid pTC and its variants of hyperthermoacidophilic archaeon Sulfolobus tengchongensis.</title>
        <authorList>
            <person name="Xiang X."/>
            <person name="Huang L."/>
        </authorList>
    </citation>
    <scope>NUCLEOTIDE SEQUENCE</scope>
    <source>
        <plasmid evidence="1">pTC</plasmid>
    </source>
</reference>
<keyword evidence="1" id="KW-0614">Plasmid</keyword>
<accession>Q6H0X3</accession>
<name>Q6H0X3_9CREN</name>
<dbReference type="EMBL" id="AY517480">
    <property type="protein sequence ID" value="AAT46521.1"/>
    <property type="molecule type" value="Genomic_DNA"/>
</dbReference>
<organism evidence="1">
    <name type="scientific">Sulfolobus tengchongensis</name>
    <dbReference type="NCBI Taxonomy" id="207809"/>
    <lineage>
        <taxon>Archaea</taxon>
        <taxon>Thermoproteota</taxon>
        <taxon>Thermoprotei</taxon>
        <taxon>Sulfolobales</taxon>
        <taxon>Sulfolobaceae</taxon>
        <taxon>Sulfolobus</taxon>
    </lineage>
</organism>
<sequence length="145" mass="17118">MAELIHTESKQIYPRLRRYVLKGWIIAHKINNVNIYSLSEDARKILSGKGTFEDVLKKAEAILHRKLDEDEIELLRFLYENKNTYIERSANRTIAENIYDKLNRKIPLGRIEEILSDFTESGIIFAFRLRNGMILKVRINKKLLE</sequence>
<proteinExistence type="predicted"/>
<dbReference type="AlphaFoldDB" id="Q6H0X3"/>
<evidence type="ECO:0000313" key="1">
    <source>
        <dbReference type="EMBL" id="AAT46521.1"/>
    </source>
</evidence>
<protein>
    <submittedName>
        <fullName evidence="1">Uncharacterized protein</fullName>
    </submittedName>
</protein>